<sequence>MACDEKDVSTQHHEAWCKTISALLKKRIGCACQGEYRLEPLSAAERCRLLERRLDRNESNGAIRPGVMMRLLQRYEVTVHARASELAQLHQRIGALAAAYERRVEAQDQAFITTASPMVEEASRASSEAYGRVVDDLRSLTPKVAPHD</sequence>
<protein>
    <submittedName>
        <fullName evidence="1">Uncharacterized protein</fullName>
    </submittedName>
</protein>
<dbReference type="EMBL" id="LAZR01010301">
    <property type="protein sequence ID" value="KKM67707.1"/>
    <property type="molecule type" value="Genomic_DNA"/>
</dbReference>
<evidence type="ECO:0000313" key="1">
    <source>
        <dbReference type="EMBL" id="KKM67707.1"/>
    </source>
</evidence>
<organism evidence="1">
    <name type="scientific">marine sediment metagenome</name>
    <dbReference type="NCBI Taxonomy" id="412755"/>
    <lineage>
        <taxon>unclassified sequences</taxon>
        <taxon>metagenomes</taxon>
        <taxon>ecological metagenomes</taxon>
    </lineage>
</organism>
<accession>A0A0F9MEX6</accession>
<comment type="caution">
    <text evidence="1">The sequence shown here is derived from an EMBL/GenBank/DDBJ whole genome shotgun (WGS) entry which is preliminary data.</text>
</comment>
<dbReference type="AlphaFoldDB" id="A0A0F9MEX6"/>
<gene>
    <name evidence="1" type="ORF">LCGC14_1468350</name>
</gene>
<name>A0A0F9MEX6_9ZZZZ</name>
<reference evidence="1" key="1">
    <citation type="journal article" date="2015" name="Nature">
        <title>Complex archaea that bridge the gap between prokaryotes and eukaryotes.</title>
        <authorList>
            <person name="Spang A."/>
            <person name="Saw J.H."/>
            <person name="Jorgensen S.L."/>
            <person name="Zaremba-Niedzwiedzka K."/>
            <person name="Martijn J."/>
            <person name="Lind A.E."/>
            <person name="van Eijk R."/>
            <person name="Schleper C."/>
            <person name="Guy L."/>
            <person name="Ettema T.J."/>
        </authorList>
    </citation>
    <scope>NUCLEOTIDE SEQUENCE</scope>
</reference>
<proteinExistence type="predicted"/>